<sequence length="89" mass="10224">MLPKVALHSWLTVYVTLSANRSFKVSPPLQRFVFNDLTFGESKMNYHSLKHKILTLPTLRNNQPSSTYLLGECGSGKYIIRWIQVALTR</sequence>
<dbReference type="Proteomes" id="UP000593567">
    <property type="component" value="Unassembled WGS sequence"/>
</dbReference>
<name>A0A7J7JVN6_BUGNE</name>
<dbReference type="EMBL" id="VXIV02001763">
    <property type="protein sequence ID" value="KAF6030013.1"/>
    <property type="molecule type" value="Genomic_DNA"/>
</dbReference>
<organism evidence="1 2">
    <name type="scientific">Bugula neritina</name>
    <name type="common">Brown bryozoan</name>
    <name type="synonym">Sertularia neritina</name>
    <dbReference type="NCBI Taxonomy" id="10212"/>
    <lineage>
        <taxon>Eukaryota</taxon>
        <taxon>Metazoa</taxon>
        <taxon>Spiralia</taxon>
        <taxon>Lophotrochozoa</taxon>
        <taxon>Bryozoa</taxon>
        <taxon>Gymnolaemata</taxon>
        <taxon>Cheilostomatida</taxon>
        <taxon>Flustrina</taxon>
        <taxon>Buguloidea</taxon>
        <taxon>Bugulidae</taxon>
        <taxon>Bugula</taxon>
    </lineage>
</organism>
<evidence type="ECO:0000313" key="2">
    <source>
        <dbReference type="Proteomes" id="UP000593567"/>
    </source>
</evidence>
<protein>
    <submittedName>
        <fullName evidence="1">Uncharacterized protein</fullName>
    </submittedName>
</protein>
<reference evidence="1" key="1">
    <citation type="submission" date="2020-06" db="EMBL/GenBank/DDBJ databases">
        <title>Draft genome of Bugula neritina, a colonial animal packing powerful symbionts and potential medicines.</title>
        <authorList>
            <person name="Rayko M."/>
        </authorList>
    </citation>
    <scope>NUCLEOTIDE SEQUENCE [LARGE SCALE GENOMIC DNA]</scope>
    <source>
        <strain evidence="1">Kwan_BN1</strain>
    </source>
</reference>
<comment type="caution">
    <text evidence="1">The sequence shown here is derived from an EMBL/GenBank/DDBJ whole genome shotgun (WGS) entry which is preliminary data.</text>
</comment>
<accession>A0A7J7JVN6</accession>
<keyword evidence="2" id="KW-1185">Reference proteome</keyword>
<proteinExistence type="predicted"/>
<dbReference type="AlphaFoldDB" id="A0A7J7JVN6"/>
<evidence type="ECO:0000313" key="1">
    <source>
        <dbReference type="EMBL" id="KAF6030013.1"/>
    </source>
</evidence>
<gene>
    <name evidence="1" type="ORF">EB796_011668</name>
</gene>